<organism evidence="2 3">
    <name type="scientific">Streptomyces yunnanensis</name>
    <dbReference type="NCBI Taxonomy" id="156453"/>
    <lineage>
        <taxon>Bacteria</taxon>
        <taxon>Bacillati</taxon>
        <taxon>Actinomycetota</taxon>
        <taxon>Actinomycetes</taxon>
        <taxon>Kitasatosporales</taxon>
        <taxon>Streptomycetaceae</taxon>
        <taxon>Streptomyces</taxon>
    </lineage>
</organism>
<sequence>MASKLPNARFSTLLVPLFALLGLGGLAAYGKADDAHTAAEWAHCRDLPLTWQIYLSAYGSLACGVLTLVLFWWLARRARRQGAWVGHDWQGKLALVAIALDIPLLALQLFVVWYVYQPAPGGPISCV</sequence>
<keyword evidence="1" id="KW-0472">Membrane</keyword>
<dbReference type="AlphaFoldDB" id="A0A9X8MU27"/>
<reference evidence="3" key="1">
    <citation type="submission" date="2016-11" db="EMBL/GenBank/DDBJ databases">
        <authorList>
            <person name="Jaros S."/>
            <person name="Januszkiewicz K."/>
            <person name="Wedrychowicz H."/>
        </authorList>
    </citation>
    <scope>NUCLEOTIDE SEQUENCE [LARGE SCALE GENOMIC DNA]</scope>
    <source>
        <strain evidence="3">CGMCC 4.3555</strain>
    </source>
</reference>
<feature type="transmembrane region" description="Helical" evidence="1">
    <location>
        <begin position="93"/>
        <end position="116"/>
    </location>
</feature>
<feature type="transmembrane region" description="Helical" evidence="1">
    <location>
        <begin position="51"/>
        <end position="73"/>
    </location>
</feature>
<dbReference type="EMBL" id="FRBK01000006">
    <property type="protein sequence ID" value="SHL81593.1"/>
    <property type="molecule type" value="Genomic_DNA"/>
</dbReference>
<name>A0A9X8MU27_9ACTN</name>
<evidence type="ECO:0000313" key="3">
    <source>
        <dbReference type="Proteomes" id="UP000184388"/>
    </source>
</evidence>
<accession>A0A9X8MU27</accession>
<keyword evidence="1" id="KW-1133">Transmembrane helix</keyword>
<dbReference type="Proteomes" id="UP000184388">
    <property type="component" value="Unassembled WGS sequence"/>
</dbReference>
<gene>
    <name evidence="2" type="ORF">SAMN05216268_106291</name>
</gene>
<evidence type="ECO:0000256" key="1">
    <source>
        <dbReference type="SAM" id="Phobius"/>
    </source>
</evidence>
<keyword evidence="1" id="KW-0812">Transmembrane</keyword>
<protein>
    <submittedName>
        <fullName evidence="2">Uncharacterized protein</fullName>
    </submittedName>
</protein>
<evidence type="ECO:0000313" key="2">
    <source>
        <dbReference type="EMBL" id="SHL81593.1"/>
    </source>
</evidence>
<comment type="caution">
    <text evidence="2">The sequence shown here is derived from an EMBL/GenBank/DDBJ whole genome shotgun (WGS) entry which is preliminary data.</text>
</comment>
<proteinExistence type="predicted"/>
<dbReference type="RefSeq" id="WP_073444787.1">
    <property type="nucleotide sequence ID" value="NZ_FRBK01000006.1"/>
</dbReference>